<dbReference type="AlphaFoldDB" id="A0A3M5BAZ0"/>
<proteinExistence type="predicted"/>
<accession>A0A3M5BAZ0</accession>
<evidence type="ECO:0000256" key="2">
    <source>
        <dbReference type="SAM" id="Phobius"/>
    </source>
</evidence>
<feature type="region of interest" description="Disordered" evidence="1">
    <location>
        <begin position="105"/>
        <end position="124"/>
    </location>
</feature>
<reference evidence="3 4" key="1">
    <citation type="submission" date="2018-08" db="EMBL/GenBank/DDBJ databases">
        <title>Recombination of ecologically and evolutionarily significant loci maintains genetic cohesion in the Pseudomonas syringae species complex.</title>
        <authorList>
            <person name="Dillon M."/>
            <person name="Thakur S."/>
            <person name="Almeida R.N.D."/>
            <person name="Weir B.S."/>
            <person name="Guttman D.S."/>
        </authorList>
    </citation>
    <scope>NUCLEOTIDE SEQUENCE [LARGE SCALE GENOMIC DNA]</scope>
    <source>
        <strain evidence="3 4">ICMP 13685</strain>
    </source>
</reference>
<feature type="transmembrane region" description="Helical" evidence="2">
    <location>
        <begin position="52"/>
        <end position="69"/>
    </location>
</feature>
<dbReference type="Proteomes" id="UP000269801">
    <property type="component" value="Unassembled WGS sequence"/>
</dbReference>
<dbReference type="Pfam" id="PF10101">
    <property type="entry name" value="DUF2339"/>
    <property type="match status" value="1"/>
</dbReference>
<keyword evidence="2" id="KW-0472">Membrane</keyword>
<keyword evidence="2" id="KW-1133">Transmembrane helix</keyword>
<name>A0A3M5BAZ0_PSESS</name>
<dbReference type="PANTHER" id="PTHR38434">
    <property type="entry name" value="BLL2549 PROTEIN"/>
    <property type="match status" value="1"/>
</dbReference>
<feature type="transmembrane region" description="Helical" evidence="2">
    <location>
        <begin position="27"/>
        <end position="46"/>
    </location>
</feature>
<evidence type="ECO:0008006" key="5">
    <source>
        <dbReference type="Google" id="ProtNLM"/>
    </source>
</evidence>
<evidence type="ECO:0000313" key="4">
    <source>
        <dbReference type="Proteomes" id="UP000269801"/>
    </source>
</evidence>
<keyword evidence="2" id="KW-0812">Transmembrane</keyword>
<sequence>MVMRTAHHWVQVPWHTEALLESMRVQAGLSIVWTLMALALMIGGHMRSNRELWLGGAALIGVVVIKLFFVELSNRGGMERIVSFIGVGILLLVVGYFSPLPPKHSAREVGEEPGPGPTAAPDKL</sequence>
<dbReference type="InterPro" id="IPR019286">
    <property type="entry name" value="DUF2339_TM"/>
</dbReference>
<feature type="transmembrane region" description="Helical" evidence="2">
    <location>
        <begin position="81"/>
        <end position="98"/>
    </location>
</feature>
<protein>
    <recommendedName>
        <fullName evidence="5">DUF2339 domain-containing protein</fullName>
    </recommendedName>
</protein>
<dbReference type="EMBL" id="RBSL01000386">
    <property type="protein sequence ID" value="RMS22023.1"/>
    <property type="molecule type" value="Genomic_DNA"/>
</dbReference>
<comment type="caution">
    <text evidence="3">The sequence shown here is derived from an EMBL/GenBank/DDBJ whole genome shotgun (WGS) entry which is preliminary data.</text>
</comment>
<evidence type="ECO:0000256" key="1">
    <source>
        <dbReference type="SAM" id="MobiDB-lite"/>
    </source>
</evidence>
<evidence type="ECO:0000313" key="3">
    <source>
        <dbReference type="EMBL" id="RMS22023.1"/>
    </source>
</evidence>
<dbReference type="PANTHER" id="PTHR38434:SF1">
    <property type="entry name" value="BLL2549 PROTEIN"/>
    <property type="match status" value="1"/>
</dbReference>
<gene>
    <name evidence="3" type="ORF">ALP70_00489</name>
</gene>
<organism evidence="3 4">
    <name type="scientific">Pseudomonas savastanoi</name>
    <name type="common">Pseudomonas syringae pv. savastanoi</name>
    <dbReference type="NCBI Taxonomy" id="29438"/>
    <lineage>
        <taxon>Bacteria</taxon>
        <taxon>Pseudomonadati</taxon>
        <taxon>Pseudomonadota</taxon>
        <taxon>Gammaproteobacteria</taxon>
        <taxon>Pseudomonadales</taxon>
        <taxon>Pseudomonadaceae</taxon>
        <taxon>Pseudomonas</taxon>
    </lineage>
</organism>